<protein>
    <submittedName>
        <fullName evidence="1">Uncharacterized protein</fullName>
    </submittedName>
</protein>
<reference evidence="1 2" key="1">
    <citation type="submission" date="2021-07" db="EMBL/GenBank/DDBJ databases">
        <authorList>
            <person name="Palmer J.M."/>
        </authorList>
    </citation>
    <scope>NUCLEOTIDE SEQUENCE [LARGE SCALE GENOMIC DNA]</scope>
    <source>
        <strain evidence="1 2">AT_MEX2019</strain>
        <tissue evidence="1">Muscle</tissue>
    </source>
</reference>
<dbReference type="EMBL" id="JAHUTI010010313">
    <property type="protein sequence ID" value="MED6235284.1"/>
    <property type="molecule type" value="Genomic_DNA"/>
</dbReference>
<evidence type="ECO:0000313" key="1">
    <source>
        <dbReference type="EMBL" id="MED6235284.1"/>
    </source>
</evidence>
<proteinExistence type="predicted"/>
<organism evidence="1 2">
    <name type="scientific">Ataeniobius toweri</name>
    <dbReference type="NCBI Taxonomy" id="208326"/>
    <lineage>
        <taxon>Eukaryota</taxon>
        <taxon>Metazoa</taxon>
        <taxon>Chordata</taxon>
        <taxon>Craniata</taxon>
        <taxon>Vertebrata</taxon>
        <taxon>Euteleostomi</taxon>
        <taxon>Actinopterygii</taxon>
        <taxon>Neopterygii</taxon>
        <taxon>Teleostei</taxon>
        <taxon>Neoteleostei</taxon>
        <taxon>Acanthomorphata</taxon>
        <taxon>Ovalentaria</taxon>
        <taxon>Atherinomorphae</taxon>
        <taxon>Cyprinodontiformes</taxon>
        <taxon>Goodeidae</taxon>
        <taxon>Ataeniobius</taxon>
    </lineage>
</organism>
<keyword evidence="2" id="KW-1185">Reference proteome</keyword>
<evidence type="ECO:0000313" key="2">
    <source>
        <dbReference type="Proteomes" id="UP001345963"/>
    </source>
</evidence>
<accession>A0ABU7ACI5</accession>
<dbReference type="Proteomes" id="UP001345963">
    <property type="component" value="Unassembled WGS sequence"/>
</dbReference>
<comment type="caution">
    <text evidence="1">The sequence shown here is derived from an EMBL/GenBank/DDBJ whole genome shotgun (WGS) entry which is preliminary data.</text>
</comment>
<name>A0ABU7ACI5_9TELE</name>
<sequence>MGKLGDFKCVIELLTSRCLPILSASGRDLLLCWSKPLSPPSPLTGGNTEPLLRLFPDNLRSGINIQSHKAM</sequence>
<gene>
    <name evidence="1" type="ORF">ATANTOWER_022042</name>
</gene>